<keyword evidence="1" id="KW-0732">Signal</keyword>
<reference evidence="2" key="1">
    <citation type="submission" date="2020-07" db="EMBL/GenBank/DDBJ databases">
        <title>Huge and variable diversity of episymbiotic CPR bacteria and DPANN archaea in groundwater ecosystems.</title>
        <authorList>
            <person name="He C.Y."/>
            <person name="Keren R."/>
            <person name="Whittaker M."/>
            <person name="Farag I.F."/>
            <person name="Doudna J."/>
            <person name="Cate J.H.D."/>
            <person name="Banfield J.F."/>
        </authorList>
    </citation>
    <scope>NUCLEOTIDE SEQUENCE</scope>
    <source>
        <strain evidence="2">NC_groundwater_1664_Pr3_B-0.1um_52_9</strain>
    </source>
</reference>
<feature type="signal peptide" evidence="1">
    <location>
        <begin position="1"/>
        <end position="21"/>
    </location>
</feature>
<gene>
    <name evidence="2" type="ORF">HY912_05280</name>
</gene>
<comment type="caution">
    <text evidence="2">The sequence shown here is derived from an EMBL/GenBank/DDBJ whole genome shotgun (WGS) entry which is preliminary data.</text>
</comment>
<evidence type="ECO:0008006" key="4">
    <source>
        <dbReference type="Google" id="ProtNLM"/>
    </source>
</evidence>
<proteinExistence type="predicted"/>
<protein>
    <recommendedName>
        <fullName evidence="4">HEAT repeat domain-containing protein</fullName>
    </recommendedName>
</protein>
<organism evidence="2 3">
    <name type="scientific">Desulfomonile tiedjei</name>
    <dbReference type="NCBI Taxonomy" id="2358"/>
    <lineage>
        <taxon>Bacteria</taxon>
        <taxon>Pseudomonadati</taxon>
        <taxon>Thermodesulfobacteriota</taxon>
        <taxon>Desulfomonilia</taxon>
        <taxon>Desulfomonilales</taxon>
        <taxon>Desulfomonilaceae</taxon>
        <taxon>Desulfomonile</taxon>
    </lineage>
</organism>
<feature type="chain" id="PRO_5039725291" description="HEAT repeat domain-containing protein" evidence="1">
    <location>
        <begin position="22"/>
        <end position="52"/>
    </location>
</feature>
<name>A0A9D6V499_9BACT</name>
<accession>A0A9D6V499</accession>
<dbReference type="Proteomes" id="UP000807825">
    <property type="component" value="Unassembled WGS sequence"/>
</dbReference>
<evidence type="ECO:0000313" key="2">
    <source>
        <dbReference type="EMBL" id="MBI5248887.1"/>
    </source>
</evidence>
<evidence type="ECO:0000256" key="1">
    <source>
        <dbReference type="SAM" id="SignalP"/>
    </source>
</evidence>
<evidence type="ECO:0000313" key="3">
    <source>
        <dbReference type="Proteomes" id="UP000807825"/>
    </source>
</evidence>
<dbReference type="EMBL" id="JACRDE010000153">
    <property type="protein sequence ID" value="MBI5248887.1"/>
    <property type="molecule type" value="Genomic_DNA"/>
</dbReference>
<dbReference type="AlphaFoldDB" id="A0A9D6V499"/>
<sequence>MKRMFAIAVILILAAMGGISAASDASVDNHIRDLKSDNPEVRAKAAHELGCG</sequence>